<keyword evidence="3" id="KW-1185">Reference proteome</keyword>
<dbReference type="SUPFAM" id="SSF88659">
    <property type="entry name" value="Sigma3 and sigma4 domains of RNA polymerase sigma factors"/>
    <property type="match status" value="1"/>
</dbReference>
<proteinExistence type="predicted"/>
<sequence>MSMINLRDYYPFCNTDIFLDIPDEVATVLLEAERQEEAYRRRMYRHKAQYSLDRNDGIEHDICFESPSPFEVYERKMTAQQLHAAITALPDKQGKRIYAHYVLGISKSEIARAEGVSEKNIRKSISQGLRNLEIFLRNFSE</sequence>
<protein>
    <submittedName>
        <fullName evidence="2">RNA polymerase sigma factor</fullName>
    </submittedName>
</protein>
<organism evidence="2 3">
    <name type="scientific">Cohnella hongkongensis</name>
    <dbReference type="NCBI Taxonomy" id="178337"/>
    <lineage>
        <taxon>Bacteria</taxon>
        <taxon>Bacillati</taxon>
        <taxon>Bacillota</taxon>
        <taxon>Bacilli</taxon>
        <taxon>Bacillales</taxon>
        <taxon>Paenibacillaceae</taxon>
        <taxon>Cohnella</taxon>
    </lineage>
</organism>
<evidence type="ECO:0000313" key="2">
    <source>
        <dbReference type="EMBL" id="MFC4598177.1"/>
    </source>
</evidence>
<dbReference type="EMBL" id="JBHSEP010000004">
    <property type="protein sequence ID" value="MFC4598177.1"/>
    <property type="molecule type" value="Genomic_DNA"/>
</dbReference>
<evidence type="ECO:0000313" key="3">
    <source>
        <dbReference type="Proteomes" id="UP001596028"/>
    </source>
</evidence>
<dbReference type="Proteomes" id="UP001596028">
    <property type="component" value="Unassembled WGS sequence"/>
</dbReference>
<accession>A0ABV9FBE3</accession>
<dbReference type="InterPro" id="IPR013324">
    <property type="entry name" value="RNA_pol_sigma_r3/r4-like"/>
</dbReference>
<comment type="caution">
    <text evidence="2">The sequence shown here is derived from an EMBL/GenBank/DDBJ whole genome shotgun (WGS) entry which is preliminary data.</text>
</comment>
<dbReference type="InterPro" id="IPR036388">
    <property type="entry name" value="WH-like_DNA-bd_sf"/>
</dbReference>
<dbReference type="InterPro" id="IPR013249">
    <property type="entry name" value="RNA_pol_sigma70_r4_t2"/>
</dbReference>
<dbReference type="Pfam" id="PF08281">
    <property type="entry name" value="Sigma70_r4_2"/>
    <property type="match status" value="1"/>
</dbReference>
<dbReference type="RefSeq" id="WP_378094159.1">
    <property type="nucleotide sequence ID" value="NZ_JBHSEP010000004.1"/>
</dbReference>
<gene>
    <name evidence="2" type="ORF">ACFO3S_07980</name>
</gene>
<feature type="domain" description="RNA polymerase sigma factor 70 region 4 type 2" evidence="1">
    <location>
        <begin position="80"/>
        <end position="132"/>
    </location>
</feature>
<dbReference type="Gene3D" id="1.10.10.10">
    <property type="entry name" value="Winged helix-like DNA-binding domain superfamily/Winged helix DNA-binding domain"/>
    <property type="match status" value="1"/>
</dbReference>
<name>A0ABV9FBE3_9BACL</name>
<reference evidence="3" key="1">
    <citation type="journal article" date="2019" name="Int. J. Syst. Evol. Microbiol.">
        <title>The Global Catalogue of Microorganisms (GCM) 10K type strain sequencing project: providing services to taxonomists for standard genome sequencing and annotation.</title>
        <authorList>
            <consortium name="The Broad Institute Genomics Platform"/>
            <consortium name="The Broad Institute Genome Sequencing Center for Infectious Disease"/>
            <person name="Wu L."/>
            <person name="Ma J."/>
        </authorList>
    </citation>
    <scope>NUCLEOTIDE SEQUENCE [LARGE SCALE GENOMIC DNA]</scope>
    <source>
        <strain evidence="3">CCUG 49571</strain>
    </source>
</reference>
<evidence type="ECO:0000259" key="1">
    <source>
        <dbReference type="Pfam" id="PF08281"/>
    </source>
</evidence>